<evidence type="ECO:0000256" key="1">
    <source>
        <dbReference type="ARBA" id="ARBA00004380"/>
    </source>
</evidence>
<dbReference type="Pfam" id="PF19038">
    <property type="entry name" value="Fuz_longin_3"/>
    <property type="match status" value="1"/>
</dbReference>
<comment type="function">
    <text evidence="3">In complex with CCZ1, is required for multiple vacuole delivery pathways including the cytoplasm to vacuole transport (Cvt), autophagy, pexophagy and endocytosis. The MON1-CCZ1 complex acts at the fusion of vesicles with the vacuole, through its regulation of the SNARE complex during the coordinated priming and docking stages of fusion, and particularly at the stage of tethering/docking.</text>
</comment>
<feature type="non-terminal residue" evidence="8">
    <location>
        <position position="370"/>
    </location>
</feature>
<evidence type="ECO:0000313" key="9">
    <source>
        <dbReference type="Proteomes" id="UP000275078"/>
    </source>
</evidence>
<dbReference type="GO" id="GO:0016192">
    <property type="term" value="P:vesicle-mediated transport"/>
    <property type="evidence" value="ECO:0007669"/>
    <property type="project" value="InterPro"/>
</dbReference>
<dbReference type="PANTHER" id="PTHR13027">
    <property type="entry name" value="SAND PROTEIN-RELATED"/>
    <property type="match status" value="1"/>
</dbReference>
<evidence type="ECO:0000313" key="8">
    <source>
        <dbReference type="EMBL" id="RPA71424.1"/>
    </source>
</evidence>
<dbReference type="PANTHER" id="PTHR13027:SF7">
    <property type="entry name" value="VACUOLAR FUSION PROTEIN MON1 HOMOLOG"/>
    <property type="match status" value="1"/>
</dbReference>
<organism evidence="8 9">
    <name type="scientific">Ascobolus immersus RN42</name>
    <dbReference type="NCBI Taxonomy" id="1160509"/>
    <lineage>
        <taxon>Eukaryota</taxon>
        <taxon>Fungi</taxon>
        <taxon>Dikarya</taxon>
        <taxon>Ascomycota</taxon>
        <taxon>Pezizomycotina</taxon>
        <taxon>Pezizomycetes</taxon>
        <taxon>Pezizales</taxon>
        <taxon>Ascobolaceae</taxon>
        <taxon>Ascobolus</taxon>
    </lineage>
</organism>
<reference evidence="8 9" key="1">
    <citation type="journal article" date="2018" name="Nat. Ecol. Evol.">
        <title>Pezizomycetes genomes reveal the molecular basis of ectomycorrhizal truffle lifestyle.</title>
        <authorList>
            <person name="Murat C."/>
            <person name="Payen T."/>
            <person name="Noel B."/>
            <person name="Kuo A."/>
            <person name="Morin E."/>
            <person name="Chen J."/>
            <person name="Kohler A."/>
            <person name="Krizsan K."/>
            <person name="Balestrini R."/>
            <person name="Da Silva C."/>
            <person name="Montanini B."/>
            <person name="Hainaut M."/>
            <person name="Levati E."/>
            <person name="Barry K.W."/>
            <person name="Belfiori B."/>
            <person name="Cichocki N."/>
            <person name="Clum A."/>
            <person name="Dockter R.B."/>
            <person name="Fauchery L."/>
            <person name="Guy J."/>
            <person name="Iotti M."/>
            <person name="Le Tacon F."/>
            <person name="Lindquist E.A."/>
            <person name="Lipzen A."/>
            <person name="Malagnac F."/>
            <person name="Mello A."/>
            <person name="Molinier V."/>
            <person name="Miyauchi S."/>
            <person name="Poulain J."/>
            <person name="Riccioni C."/>
            <person name="Rubini A."/>
            <person name="Sitrit Y."/>
            <person name="Splivallo R."/>
            <person name="Traeger S."/>
            <person name="Wang M."/>
            <person name="Zifcakova L."/>
            <person name="Wipf D."/>
            <person name="Zambonelli A."/>
            <person name="Paolocci F."/>
            <person name="Nowrousian M."/>
            <person name="Ottonello S."/>
            <person name="Baldrian P."/>
            <person name="Spatafora J.W."/>
            <person name="Henrissat B."/>
            <person name="Nagy L.G."/>
            <person name="Aury J.M."/>
            <person name="Wincker P."/>
            <person name="Grigoriev I.V."/>
            <person name="Bonfante P."/>
            <person name="Martin F.M."/>
        </authorList>
    </citation>
    <scope>NUCLEOTIDE SEQUENCE [LARGE SCALE GENOMIC DNA]</scope>
    <source>
        <strain evidence="8 9">RN42</strain>
    </source>
</reference>
<dbReference type="InterPro" id="IPR004353">
    <property type="entry name" value="Mon1"/>
</dbReference>
<accession>A0A3N4HP41</accession>
<comment type="subcellular location">
    <subcellularLocation>
        <location evidence="4">Endosome</location>
        <location evidence="4">Multivesicular body membrane</location>
        <topology evidence="4">Peripheral membrane protein</topology>
    </subcellularLocation>
    <subcellularLocation>
        <location evidence="1 4">Prevacuolar compartment membrane</location>
        <topology evidence="1 4">Peripheral membrane protein</topology>
    </subcellularLocation>
    <subcellularLocation>
        <location evidence="4">Vacuole membrane</location>
        <topology evidence="4">Peripheral membrane protein</topology>
    </subcellularLocation>
</comment>
<comment type="function">
    <text evidence="4">Required for multiple vacuole delivery pathways including the cytoplasm to vacuole transport (Cvt), autophagy, pexophagy and endocytosis.</text>
</comment>
<dbReference type="GO" id="GO:0035658">
    <property type="term" value="C:Mon1-Ccz1 complex"/>
    <property type="evidence" value="ECO:0007669"/>
    <property type="project" value="TreeGrafter"/>
</dbReference>
<dbReference type="InterPro" id="IPR043972">
    <property type="entry name" value="FUZ/MON1/HPS1_longin_1"/>
</dbReference>
<dbReference type="GO" id="GO:0032585">
    <property type="term" value="C:multivesicular body membrane"/>
    <property type="evidence" value="ECO:0007669"/>
    <property type="project" value="UniProtKB-SubCell"/>
</dbReference>
<dbReference type="PRINTS" id="PR01546">
    <property type="entry name" value="YEAST73DUF"/>
</dbReference>
<keyword evidence="4" id="KW-0813">Transport</keyword>
<keyword evidence="4" id="KW-0072">Autophagy</keyword>
<dbReference type="Pfam" id="PF19037">
    <property type="entry name" value="Fuz_longin_2"/>
    <property type="match status" value="1"/>
</dbReference>
<feature type="non-terminal residue" evidence="8">
    <location>
        <position position="1"/>
    </location>
</feature>
<keyword evidence="4" id="KW-0653">Protein transport</keyword>
<sequence>SSDSDADSHLGLRGVWSKQKKHYFILTSAGKPVYSRHGSEAHISEYMGILTTILASISSTSDSLQTFSAPPWTFALLSRGPLTLLTASRLPESPAQLTAQLDALYTQILSTLTLTQVSTVFARRESYDLRRLLGGTEIFLDGLADSMTTGNPSILLGAIECVKLRLHHRDAITGTFLRAKSANLLYGLLLAVDAQGEGWESARLVSVIRPRRHSLHPLDLQLVFSMLASSSTFKEVVGSEHWLPICLPKFNPDGFLYAYICFFTPKLVLVLVSPDKNGFFEMQGVKEAFLEECKKKDRSLTVEEGEEAEGGGEIKLKIEKGLTPPTIHHFLYRSKPHVQFFSPALPPPSVASRRDITSIYAKLHSLLHDK</sequence>
<dbReference type="STRING" id="1160509.A0A3N4HP41"/>
<dbReference type="InterPro" id="IPR043970">
    <property type="entry name" value="FUZ/MON1/HPS1_longin_3"/>
</dbReference>
<protein>
    <recommendedName>
        <fullName evidence="2 4">Vacuolar fusion protein MON1</fullName>
    </recommendedName>
</protein>
<proteinExistence type="inferred from homology"/>
<dbReference type="Proteomes" id="UP000275078">
    <property type="component" value="Unassembled WGS sequence"/>
</dbReference>
<keyword evidence="4" id="KW-0967">Endosome</keyword>
<name>A0A3N4HP41_ASCIM</name>
<dbReference type="EMBL" id="ML119930">
    <property type="protein sequence ID" value="RPA71424.1"/>
    <property type="molecule type" value="Genomic_DNA"/>
</dbReference>
<keyword evidence="4" id="KW-0472">Membrane</keyword>
<dbReference type="Pfam" id="PF19036">
    <property type="entry name" value="Fuz_longin_1"/>
    <property type="match status" value="1"/>
</dbReference>
<evidence type="ECO:0000259" key="7">
    <source>
        <dbReference type="Pfam" id="PF19038"/>
    </source>
</evidence>
<keyword evidence="9" id="KW-1185">Reference proteome</keyword>
<feature type="domain" description="FUZ/MON1/HPS1 first Longin" evidence="5">
    <location>
        <begin position="21"/>
        <end position="142"/>
    </location>
</feature>
<evidence type="ECO:0000256" key="4">
    <source>
        <dbReference type="RuleBase" id="RU367048"/>
    </source>
</evidence>
<feature type="domain" description="FUZ/MON1/HPS1 second Longin" evidence="6">
    <location>
        <begin position="202"/>
        <end position="290"/>
    </location>
</feature>
<evidence type="ECO:0000259" key="6">
    <source>
        <dbReference type="Pfam" id="PF19037"/>
    </source>
</evidence>
<evidence type="ECO:0000256" key="3">
    <source>
        <dbReference type="ARBA" id="ARBA00043892"/>
    </source>
</evidence>
<dbReference type="OrthoDB" id="272411at2759"/>
<gene>
    <name evidence="8" type="ORF">BJ508DRAFT_184173</name>
</gene>
<feature type="domain" description="FUZ/MON1/HPS1 third Longin" evidence="7">
    <location>
        <begin position="327"/>
        <end position="369"/>
    </location>
</feature>
<dbReference type="GO" id="GO:0000329">
    <property type="term" value="C:fungal-type vacuole membrane"/>
    <property type="evidence" value="ECO:0007669"/>
    <property type="project" value="TreeGrafter"/>
</dbReference>
<dbReference type="AlphaFoldDB" id="A0A3N4HP41"/>
<evidence type="ECO:0000259" key="5">
    <source>
        <dbReference type="Pfam" id="PF19036"/>
    </source>
</evidence>
<dbReference type="GO" id="GO:0006914">
    <property type="term" value="P:autophagy"/>
    <property type="evidence" value="ECO:0007669"/>
    <property type="project" value="UniProtKB-UniRule"/>
</dbReference>
<dbReference type="GO" id="GO:0006623">
    <property type="term" value="P:protein targeting to vacuole"/>
    <property type="evidence" value="ECO:0007669"/>
    <property type="project" value="UniProtKB-UniRule"/>
</dbReference>
<comment type="similarity">
    <text evidence="4">Belongs to the MON1/SAND family.</text>
</comment>
<dbReference type="InterPro" id="IPR043971">
    <property type="entry name" value="FUZ/MON1/HPS1_longin_2"/>
</dbReference>
<evidence type="ECO:0000256" key="2">
    <source>
        <dbReference type="ARBA" id="ARBA00018132"/>
    </source>
</evidence>
<keyword evidence="4" id="KW-0926">Vacuole</keyword>